<evidence type="ECO:0000313" key="1">
    <source>
        <dbReference type="EMBL" id="CAF1154422.1"/>
    </source>
</evidence>
<name>A0A814SZ13_9BILA</name>
<dbReference type="OrthoDB" id="2019572at2759"/>
<dbReference type="EMBL" id="CAJNOC010012601">
    <property type="protein sequence ID" value="CAF1154422.1"/>
    <property type="molecule type" value="Genomic_DNA"/>
</dbReference>
<gene>
    <name evidence="1" type="ORF">OXX778_LOCUS23411</name>
</gene>
<comment type="caution">
    <text evidence="1">The sequence shown here is derived from an EMBL/GenBank/DDBJ whole genome shotgun (WGS) entry which is preliminary data.</text>
</comment>
<reference evidence="1" key="1">
    <citation type="submission" date="2021-02" db="EMBL/GenBank/DDBJ databases">
        <authorList>
            <person name="Nowell W R."/>
        </authorList>
    </citation>
    <scope>NUCLEOTIDE SEQUENCE</scope>
    <source>
        <strain evidence="1">Ploen Becks lab</strain>
    </source>
</reference>
<accession>A0A814SZ13</accession>
<dbReference type="Proteomes" id="UP000663879">
    <property type="component" value="Unassembled WGS sequence"/>
</dbReference>
<proteinExistence type="predicted"/>
<sequence>MPYFEQNNGINADQMDGCYNISGQIITDATLGISECIISCSNLNYMYAGIMKNLCLCGNEFNYSSFNDSCYKIYKIFSNLKLKEKIC</sequence>
<evidence type="ECO:0000313" key="2">
    <source>
        <dbReference type="Proteomes" id="UP000663879"/>
    </source>
</evidence>
<keyword evidence="2" id="KW-1185">Reference proteome</keyword>
<organism evidence="1 2">
    <name type="scientific">Brachionus calyciflorus</name>
    <dbReference type="NCBI Taxonomy" id="104777"/>
    <lineage>
        <taxon>Eukaryota</taxon>
        <taxon>Metazoa</taxon>
        <taxon>Spiralia</taxon>
        <taxon>Gnathifera</taxon>
        <taxon>Rotifera</taxon>
        <taxon>Eurotatoria</taxon>
        <taxon>Monogononta</taxon>
        <taxon>Pseudotrocha</taxon>
        <taxon>Ploima</taxon>
        <taxon>Brachionidae</taxon>
        <taxon>Brachionus</taxon>
    </lineage>
</organism>
<protein>
    <recommendedName>
        <fullName evidence="3">WSC domain-containing protein</fullName>
    </recommendedName>
</protein>
<dbReference type="AlphaFoldDB" id="A0A814SZ13"/>
<evidence type="ECO:0008006" key="3">
    <source>
        <dbReference type="Google" id="ProtNLM"/>
    </source>
</evidence>